<proteinExistence type="predicted"/>
<evidence type="ECO:0000313" key="2">
    <source>
        <dbReference type="EMBL" id="KAJ4437009.1"/>
    </source>
</evidence>
<keyword evidence="3" id="KW-1185">Reference proteome</keyword>
<name>A0ABQ8SS33_PERAM</name>
<reference evidence="2 3" key="1">
    <citation type="journal article" date="2022" name="Allergy">
        <title>Genome assembly and annotation of Periplaneta americana reveal a comprehensive cockroach allergen profile.</title>
        <authorList>
            <person name="Wang L."/>
            <person name="Xiong Q."/>
            <person name="Saelim N."/>
            <person name="Wang L."/>
            <person name="Nong W."/>
            <person name="Wan A.T."/>
            <person name="Shi M."/>
            <person name="Liu X."/>
            <person name="Cao Q."/>
            <person name="Hui J.H.L."/>
            <person name="Sookrung N."/>
            <person name="Leung T.F."/>
            <person name="Tungtrongchitr A."/>
            <person name="Tsui S.K.W."/>
        </authorList>
    </citation>
    <scope>NUCLEOTIDE SEQUENCE [LARGE SCALE GENOMIC DNA]</scope>
    <source>
        <strain evidence="2">PWHHKU_190912</strain>
    </source>
</reference>
<organism evidence="2 3">
    <name type="scientific">Periplaneta americana</name>
    <name type="common">American cockroach</name>
    <name type="synonym">Blatta americana</name>
    <dbReference type="NCBI Taxonomy" id="6978"/>
    <lineage>
        <taxon>Eukaryota</taxon>
        <taxon>Metazoa</taxon>
        <taxon>Ecdysozoa</taxon>
        <taxon>Arthropoda</taxon>
        <taxon>Hexapoda</taxon>
        <taxon>Insecta</taxon>
        <taxon>Pterygota</taxon>
        <taxon>Neoptera</taxon>
        <taxon>Polyneoptera</taxon>
        <taxon>Dictyoptera</taxon>
        <taxon>Blattodea</taxon>
        <taxon>Blattoidea</taxon>
        <taxon>Blattidae</taxon>
        <taxon>Blattinae</taxon>
        <taxon>Periplaneta</taxon>
    </lineage>
</organism>
<protein>
    <recommendedName>
        <fullName evidence="1">PiggyBac transposable element-derived protein domain-containing protein</fullName>
    </recommendedName>
</protein>
<dbReference type="InterPro" id="IPR052638">
    <property type="entry name" value="PiggyBac_TE-derived"/>
</dbReference>
<dbReference type="Pfam" id="PF13843">
    <property type="entry name" value="DDE_Tnp_1_7"/>
    <property type="match status" value="1"/>
</dbReference>
<gene>
    <name evidence="2" type="ORF">ANN_17141</name>
</gene>
<dbReference type="EMBL" id="JAJSOF020000021">
    <property type="protein sequence ID" value="KAJ4437009.1"/>
    <property type="molecule type" value="Genomic_DNA"/>
</dbReference>
<feature type="domain" description="PiggyBac transposable element-derived protein" evidence="1">
    <location>
        <begin position="20"/>
        <end position="114"/>
    </location>
</feature>
<dbReference type="InterPro" id="IPR029526">
    <property type="entry name" value="PGBD"/>
</dbReference>
<dbReference type="PANTHER" id="PTHR47055">
    <property type="entry name" value="DDE_TNP_1_7 DOMAIN-CONTAINING PROTEIN"/>
    <property type="match status" value="1"/>
</dbReference>
<dbReference type="PANTHER" id="PTHR47055:SF3">
    <property type="entry name" value="PHORBOL-ESTER_DAG-TYPE DOMAIN-CONTAINING PROTEIN"/>
    <property type="match status" value="1"/>
</dbReference>
<dbReference type="Proteomes" id="UP001148838">
    <property type="component" value="Unassembled WGS sequence"/>
</dbReference>
<accession>A0ABQ8SS33</accession>
<evidence type="ECO:0000313" key="3">
    <source>
        <dbReference type="Proteomes" id="UP001148838"/>
    </source>
</evidence>
<evidence type="ECO:0000259" key="1">
    <source>
        <dbReference type="Pfam" id="PF13843"/>
    </source>
</evidence>
<sequence>MRKVVTKQPVTSTIFQEEYSDLHLKSTLPPNDELGKVRRYFETLNDNFGQQFEKVWSSHKSIHETMVPYYGRHSANQHIHGKPLRFGYKLWSAATRLGYLAAFEPYQGAKQAKQNMG</sequence>
<comment type="caution">
    <text evidence="2">The sequence shown here is derived from an EMBL/GenBank/DDBJ whole genome shotgun (WGS) entry which is preliminary data.</text>
</comment>